<accession>A0A420WMS6</accession>
<feature type="domain" description="Ig-like SoxY" evidence="1">
    <location>
        <begin position="40"/>
        <end position="145"/>
    </location>
</feature>
<dbReference type="PROSITE" id="PS51318">
    <property type="entry name" value="TAT"/>
    <property type="match status" value="1"/>
</dbReference>
<dbReference type="PIRSF" id="PIRSF010312">
    <property type="entry name" value="Sulphur_oxidation_SoxY"/>
    <property type="match status" value="1"/>
</dbReference>
<dbReference type="AlphaFoldDB" id="A0A420WMS6"/>
<dbReference type="EMBL" id="RBIG01000001">
    <property type="protein sequence ID" value="RKQ72290.1"/>
    <property type="molecule type" value="Genomic_DNA"/>
</dbReference>
<organism evidence="2 3">
    <name type="scientific">Oceanibaculum indicum</name>
    <dbReference type="NCBI Taxonomy" id="526216"/>
    <lineage>
        <taxon>Bacteria</taxon>
        <taxon>Pseudomonadati</taxon>
        <taxon>Pseudomonadota</taxon>
        <taxon>Alphaproteobacteria</taxon>
        <taxon>Rhodospirillales</taxon>
        <taxon>Oceanibaculaceae</taxon>
        <taxon>Oceanibaculum</taxon>
    </lineage>
</organism>
<reference evidence="2 3" key="1">
    <citation type="submission" date="2018-10" db="EMBL/GenBank/DDBJ databases">
        <title>Comparative analysis of microorganisms from saline springs in Andes Mountain Range, Colombia.</title>
        <authorList>
            <person name="Rubin E."/>
        </authorList>
    </citation>
    <scope>NUCLEOTIDE SEQUENCE [LARGE SCALE GENOMIC DNA]</scope>
    <source>
        <strain evidence="2 3">USBA 36</strain>
    </source>
</reference>
<dbReference type="RefSeq" id="WP_121216666.1">
    <property type="nucleotide sequence ID" value="NZ_RBIG01000001.1"/>
</dbReference>
<gene>
    <name evidence="2" type="ORF">BCL74_0052</name>
</gene>
<dbReference type="InterPro" id="IPR006311">
    <property type="entry name" value="TAT_signal"/>
</dbReference>
<sequence>MQTRRQIIVGAGLAGGMALLPGLVKATPQMRDEAVAALTKGATVRDGRVTLTIPSVAENGLSVYTTVSVESPMTAGDHVKAIHILSEQNPIAHLLTWHLGPRAGVAKVSTNIRLGASQEVTALAEMSDGSFWRDTKSVIVTIAACIDGG</sequence>
<dbReference type="Proteomes" id="UP000277424">
    <property type="component" value="Unassembled WGS sequence"/>
</dbReference>
<dbReference type="InterPro" id="IPR038162">
    <property type="entry name" value="SoxY_sf"/>
</dbReference>
<comment type="caution">
    <text evidence="2">The sequence shown here is derived from an EMBL/GenBank/DDBJ whole genome shotgun (WGS) entry which is preliminary data.</text>
</comment>
<name>A0A420WMS6_9PROT</name>
<dbReference type="Pfam" id="PF13501">
    <property type="entry name" value="SoxY"/>
    <property type="match status" value="1"/>
</dbReference>
<evidence type="ECO:0000259" key="1">
    <source>
        <dbReference type="Pfam" id="PF13501"/>
    </source>
</evidence>
<dbReference type="Gene3D" id="2.60.40.2470">
    <property type="entry name" value="SoxY domain"/>
    <property type="match status" value="1"/>
</dbReference>
<dbReference type="OrthoDB" id="9804570at2"/>
<dbReference type="InterPro" id="IPR016568">
    <property type="entry name" value="Sulphur_oxidation_SoxY"/>
</dbReference>
<dbReference type="InterPro" id="IPR032711">
    <property type="entry name" value="SoxY"/>
</dbReference>
<evidence type="ECO:0000313" key="3">
    <source>
        <dbReference type="Proteomes" id="UP000277424"/>
    </source>
</evidence>
<evidence type="ECO:0000313" key="2">
    <source>
        <dbReference type="EMBL" id="RKQ72290.1"/>
    </source>
</evidence>
<proteinExistence type="predicted"/>
<protein>
    <submittedName>
        <fullName evidence="2">Sulfur-oxidizing protein SoxY</fullName>
    </submittedName>
</protein>